<dbReference type="SUPFAM" id="SSF51735">
    <property type="entry name" value="NAD(P)-binding Rossmann-fold domains"/>
    <property type="match status" value="1"/>
</dbReference>
<dbReference type="Gene3D" id="3.40.50.720">
    <property type="entry name" value="NAD(P)-binding Rossmann-like Domain"/>
    <property type="match status" value="1"/>
</dbReference>
<accession>A0A381V1V4</accession>
<evidence type="ECO:0000259" key="1">
    <source>
        <dbReference type="Pfam" id="PF16363"/>
    </source>
</evidence>
<gene>
    <name evidence="2" type="ORF">METZ01_LOCUS87068</name>
</gene>
<organism evidence="2">
    <name type="scientific">marine metagenome</name>
    <dbReference type="NCBI Taxonomy" id="408172"/>
    <lineage>
        <taxon>unclassified sequences</taxon>
        <taxon>metagenomes</taxon>
        <taxon>ecological metagenomes</taxon>
    </lineage>
</organism>
<dbReference type="AlphaFoldDB" id="A0A381V1V4"/>
<evidence type="ECO:0000313" key="2">
    <source>
        <dbReference type="EMBL" id="SVA34214.1"/>
    </source>
</evidence>
<proteinExistence type="predicted"/>
<reference evidence="2" key="1">
    <citation type="submission" date="2018-05" db="EMBL/GenBank/DDBJ databases">
        <authorList>
            <person name="Lanie J.A."/>
            <person name="Ng W.-L."/>
            <person name="Kazmierczak K.M."/>
            <person name="Andrzejewski T.M."/>
            <person name="Davidsen T.M."/>
            <person name="Wayne K.J."/>
            <person name="Tettelin H."/>
            <person name="Glass J.I."/>
            <person name="Rusch D."/>
            <person name="Podicherti R."/>
            <person name="Tsui H.-C.T."/>
            <person name="Winkler M.E."/>
        </authorList>
    </citation>
    <scope>NUCLEOTIDE SEQUENCE</scope>
</reference>
<name>A0A381V1V4_9ZZZZ</name>
<dbReference type="InterPro" id="IPR016040">
    <property type="entry name" value="NAD(P)-bd_dom"/>
</dbReference>
<dbReference type="NCBIfam" id="TIGR02622">
    <property type="entry name" value="CDP_4_6_dhtase"/>
    <property type="match status" value="1"/>
</dbReference>
<feature type="domain" description="NAD(P)-binding" evidence="1">
    <location>
        <begin position="1"/>
        <end position="311"/>
    </location>
</feature>
<sequence>MVTGHTGFKGSWLAIWLDQLGCKVTGLSLKPSTDPALFEIGNISALCESHFVDIRNVKKVIGLVEKVQPEVVFHLAAQALVRQGYRDPINTFSTNTMGTANILEAIRSTSSVKAMVMVTTDKVYRNNACLKPYKEDDTLGGHDPYSASKAASELIIASYSNAFLSAQGVAVASARTGNVIGGGDWAAERLIPDAIRAWSDNQSLAVRHPESIRPWQHVLEPLHGYIVLAQQLASKLELASTFNFGPDFDEVASVRRVIELAQHSWGDAQVTWHDSLSQLHEAGWLRLDSRKSRDELGVQPIWGIDEAVKRTMTWYRNQAQGASPVALCKRDIKDYEVDMGKKMHKI</sequence>
<dbReference type="InterPro" id="IPR036291">
    <property type="entry name" value="NAD(P)-bd_dom_sf"/>
</dbReference>
<dbReference type="Gene3D" id="3.90.25.10">
    <property type="entry name" value="UDP-galactose 4-epimerase, domain 1"/>
    <property type="match status" value="1"/>
</dbReference>
<dbReference type="Pfam" id="PF16363">
    <property type="entry name" value="GDP_Man_Dehyd"/>
    <property type="match status" value="1"/>
</dbReference>
<dbReference type="InterPro" id="IPR013445">
    <property type="entry name" value="CDP_4_6_deHydtase"/>
</dbReference>
<dbReference type="EMBL" id="UINC01007601">
    <property type="protein sequence ID" value="SVA34214.1"/>
    <property type="molecule type" value="Genomic_DNA"/>
</dbReference>
<protein>
    <recommendedName>
        <fullName evidence="1">NAD(P)-binding domain-containing protein</fullName>
    </recommendedName>
</protein>
<dbReference type="PANTHER" id="PTHR43000">
    <property type="entry name" value="DTDP-D-GLUCOSE 4,6-DEHYDRATASE-RELATED"/>
    <property type="match status" value="1"/>
</dbReference>